<evidence type="ECO:0000313" key="1">
    <source>
        <dbReference type="EMBL" id="KAA6386170.1"/>
    </source>
</evidence>
<proteinExistence type="predicted"/>
<accession>A0A5J4VUW5</accession>
<gene>
    <name evidence="1" type="ORF">EZS28_018305</name>
</gene>
<dbReference type="EMBL" id="SNRW01004934">
    <property type="protein sequence ID" value="KAA6386170.1"/>
    <property type="molecule type" value="Genomic_DNA"/>
</dbReference>
<sequence>MKRQGGFAVQRQAQAGALVKQAGPALALLVGKLAKDNKRVKALVNEESAANWITDRGWQAKGWSVKSEDLDKDINTPNNVIVTNPSGLLDNYYAAGQIAEFLDEKANVDDIYTKEKTQLSDLTNVVTTLIEATGSGNAITDLQFDGNTLTPAKNKSFVDTDSNQSINGQNSFTTTIHSVDITYQDYDNSNVILAGGGVTAIAYIQSNSYTKSEDDALLQLKADKTELIDSYTKTESNSQYVDKTSAQTISRTKSFSKNITAFGFIKSGRINQEVLLANVTTKLFSQFSAGSGSSIEITGTLQINPISQSTGLDDELNEGL</sequence>
<dbReference type="Proteomes" id="UP000324800">
    <property type="component" value="Unassembled WGS sequence"/>
</dbReference>
<organism evidence="1 2">
    <name type="scientific">Streblomastix strix</name>
    <dbReference type="NCBI Taxonomy" id="222440"/>
    <lineage>
        <taxon>Eukaryota</taxon>
        <taxon>Metamonada</taxon>
        <taxon>Preaxostyla</taxon>
        <taxon>Oxymonadida</taxon>
        <taxon>Streblomastigidae</taxon>
        <taxon>Streblomastix</taxon>
    </lineage>
</organism>
<name>A0A5J4VUW5_9EUKA</name>
<protein>
    <submittedName>
        <fullName evidence="1">Uncharacterized protein</fullName>
    </submittedName>
</protein>
<evidence type="ECO:0000313" key="2">
    <source>
        <dbReference type="Proteomes" id="UP000324800"/>
    </source>
</evidence>
<reference evidence="1 2" key="1">
    <citation type="submission" date="2019-03" db="EMBL/GenBank/DDBJ databases">
        <title>Single cell metagenomics reveals metabolic interactions within the superorganism composed of flagellate Streblomastix strix and complex community of Bacteroidetes bacteria on its surface.</title>
        <authorList>
            <person name="Treitli S.C."/>
            <person name="Kolisko M."/>
            <person name="Husnik F."/>
            <person name="Keeling P."/>
            <person name="Hampl V."/>
        </authorList>
    </citation>
    <scope>NUCLEOTIDE SEQUENCE [LARGE SCALE GENOMIC DNA]</scope>
    <source>
        <strain evidence="1">ST1C</strain>
    </source>
</reference>
<dbReference type="AlphaFoldDB" id="A0A5J4VUW5"/>
<comment type="caution">
    <text evidence="1">The sequence shown here is derived from an EMBL/GenBank/DDBJ whole genome shotgun (WGS) entry which is preliminary data.</text>
</comment>